<name>A0ABY7AQ38_9ALTE</name>
<evidence type="ECO:0000313" key="4">
    <source>
        <dbReference type="EMBL" id="WAJ70376.1"/>
    </source>
</evidence>
<dbReference type="InterPro" id="IPR054790">
    <property type="entry name" value="MurU"/>
</dbReference>
<dbReference type="CDD" id="cd06422">
    <property type="entry name" value="NTP_transferase_like_1"/>
    <property type="match status" value="1"/>
</dbReference>
<proteinExistence type="predicted"/>
<dbReference type="InterPro" id="IPR005835">
    <property type="entry name" value="NTP_transferase_dom"/>
</dbReference>
<dbReference type="NCBIfam" id="NF045761">
    <property type="entry name" value="NAMPUrTaseMurU"/>
    <property type="match status" value="1"/>
</dbReference>
<dbReference type="Pfam" id="PF00483">
    <property type="entry name" value="NTP_transferase"/>
    <property type="match status" value="1"/>
</dbReference>
<gene>
    <name evidence="4" type="ORF">OLW01_00730</name>
</gene>
<reference evidence="4" key="1">
    <citation type="submission" date="2022-10" db="EMBL/GenBank/DDBJ databases">
        <title>Catenovulum adriacola sp. nov. isolated in the Harbour of Susak.</title>
        <authorList>
            <person name="Schoch T."/>
            <person name="Reich S.J."/>
            <person name="Stoeferle S."/>
            <person name="Flaiz M."/>
            <person name="Kazda M."/>
            <person name="Riedel C.U."/>
            <person name="Duerre P."/>
        </authorList>
    </citation>
    <scope>NUCLEOTIDE SEQUENCE</scope>
    <source>
        <strain evidence="4">TS8</strain>
    </source>
</reference>
<dbReference type="InterPro" id="IPR029044">
    <property type="entry name" value="Nucleotide-diphossugar_trans"/>
</dbReference>
<evidence type="ECO:0000313" key="5">
    <source>
        <dbReference type="Proteomes" id="UP001163726"/>
    </source>
</evidence>
<accession>A0ABY7AQ38</accession>
<evidence type="ECO:0000256" key="1">
    <source>
        <dbReference type="ARBA" id="ARBA00022679"/>
    </source>
</evidence>
<dbReference type="SUPFAM" id="SSF53448">
    <property type="entry name" value="Nucleotide-diphospho-sugar transferases"/>
    <property type="match status" value="1"/>
</dbReference>
<dbReference type="Gene3D" id="3.90.550.10">
    <property type="entry name" value="Spore Coat Polysaccharide Biosynthesis Protein SpsA, Chain A"/>
    <property type="match status" value="1"/>
</dbReference>
<organism evidence="4 5">
    <name type="scientific">Catenovulum adriaticum</name>
    <dbReference type="NCBI Taxonomy" id="2984846"/>
    <lineage>
        <taxon>Bacteria</taxon>
        <taxon>Pseudomonadati</taxon>
        <taxon>Pseudomonadota</taxon>
        <taxon>Gammaproteobacteria</taxon>
        <taxon>Alteromonadales</taxon>
        <taxon>Alteromonadaceae</taxon>
        <taxon>Catenovulum</taxon>
    </lineage>
</organism>
<evidence type="ECO:0000259" key="3">
    <source>
        <dbReference type="Pfam" id="PF00483"/>
    </source>
</evidence>
<keyword evidence="2" id="KW-0548">Nucleotidyltransferase</keyword>
<dbReference type="Proteomes" id="UP001163726">
    <property type="component" value="Chromosome"/>
</dbReference>
<dbReference type="InterPro" id="IPR050065">
    <property type="entry name" value="GlmU-like"/>
</dbReference>
<keyword evidence="1" id="KW-0808">Transferase</keyword>
<dbReference type="EMBL" id="CP109965">
    <property type="protein sequence ID" value="WAJ70376.1"/>
    <property type="molecule type" value="Genomic_DNA"/>
</dbReference>
<protein>
    <submittedName>
        <fullName evidence="4">Nucleotidyltransferase family protein</fullName>
    </submittedName>
</protein>
<dbReference type="PANTHER" id="PTHR43584:SF8">
    <property type="entry name" value="N-ACETYLMURAMATE ALPHA-1-PHOSPHATE URIDYLYLTRANSFERASE"/>
    <property type="match status" value="1"/>
</dbReference>
<dbReference type="RefSeq" id="WP_268074678.1">
    <property type="nucleotide sequence ID" value="NZ_CP109965.1"/>
</dbReference>
<evidence type="ECO:0000256" key="2">
    <source>
        <dbReference type="ARBA" id="ARBA00022695"/>
    </source>
</evidence>
<feature type="domain" description="Nucleotidyl transferase" evidence="3">
    <location>
        <begin position="2"/>
        <end position="224"/>
    </location>
</feature>
<keyword evidence="5" id="KW-1185">Reference proteome</keyword>
<sequence length="226" mass="25101">MKAMILAAGKGTRMRPLTLTKPKPLLEINGQSLIEYHIKALVKAGITELVINHAYLGEQIPAHLGDGSRYQCHIQYSEEAVDQFETAGGIINALPLLGEQPFLVVNADIWCDYPFSRLIKHPIDQLAHLVLVKNPPQHPTGDFAIDQGMAQLASGDTQLKKYTFSGIAIYQPEFFRGEHSMPLALGKLLRNEIKNKNVSAELYNGQWSDIGTPERLANIKQKLAHI</sequence>
<dbReference type="PANTHER" id="PTHR43584">
    <property type="entry name" value="NUCLEOTIDYL TRANSFERASE"/>
    <property type="match status" value="1"/>
</dbReference>